<dbReference type="AlphaFoldDB" id="A0AAV7K546"/>
<sequence>MSYPSNNFNIDEDIREKRLEFERYLESVYATILNEKTAFDLAMKEYKRSYVEIEQAHLRELEDLQGVRGHLRDAYKCNARNVRFCQRGMMTMANLQLTELQNRKETVRAKVKYNQSIFTSLTNFFEVKYVTLTDYAKKVTPIRKIGRGQEGMVCGCDSSDNKIYMADCINNQVCVFNKQSGQPLEPIGVGKISQPWGVKANKGIVYVTEPENGRVSVFNKKGELQQSRMLDNRRTDPRLATAKPAGIDVDKQGRMFIADTGQKKVHIFESFYPKGEIRESLKSPQDVKVVGSNIYVLDCDEILVKVFDRGGNLLKSLIPNVGNISPQFFTVDRNGNILICNQNTRCIHIYDPQGNPIHQIPCGPSVPFLGGISVNKNGEVTLACLGEDMCYIF</sequence>
<accession>A0AAV7K546</accession>
<dbReference type="SUPFAM" id="SSF101898">
    <property type="entry name" value="NHL repeat"/>
    <property type="match status" value="1"/>
</dbReference>
<dbReference type="GO" id="GO:0061630">
    <property type="term" value="F:ubiquitin protein ligase activity"/>
    <property type="evidence" value="ECO:0007669"/>
    <property type="project" value="TreeGrafter"/>
</dbReference>
<evidence type="ECO:0000313" key="1">
    <source>
        <dbReference type="EMBL" id="KAI6655839.1"/>
    </source>
</evidence>
<dbReference type="InterPro" id="IPR050952">
    <property type="entry name" value="TRIM-NHL_E3_ligases"/>
</dbReference>
<dbReference type="GO" id="GO:0008270">
    <property type="term" value="F:zinc ion binding"/>
    <property type="evidence" value="ECO:0007669"/>
    <property type="project" value="UniProtKB-KW"/>
</dbReference>
<reference evidence="1 2" key="1">
    <citation type="journal article" date="2023" name="BMC Biol.">
        <title>The compact genome of the sponge Oopsacas minuta (Hexactinellida) is lacking key metazoan core genes.</title>
        <authorList>
            <person name="Santini S."/>
            <person name="Schenkelaars Q."/>
            <person name="Jourda C."/>
            <person name="Duchesne M."/>
            <person name="Belahbib H."/>
            <person name="Rocher C."/>
            <person name="Selva M."/>
            <person name="Riesgo A."/>
            <person name="Vervoort M."/>
            <person name="Leys S.P."/>
            <person name="Kodjabachian L."/>
            <person name="Le Bivic A."/>
            <person name="Borchiellini C."/>
            <person name="Claverie J.M."/>
            <person name="Renard E."/>
        </authorList>
    </citation>
    <scope>NUCLEOTIDE SEQUENCE [LARGE SCALE GENOMIC DNA]</scope>
    <source>
        <strain evidence="1">SPO-2</strain>
    </source>
</reference>
<dbReference type="PANTHER" id="PTHR24104">
    <property type="entry name" value="E3 UBIQUITIN-PROTEIN LIGASE NHLRC1-RELATED"/>
    <property type="match status" value="1"/>
</dbReference>
<dbReference type="GO" id="GO:0000209">
    <property type="term" value="P:protein polyubiquitination"/>
    <property type="evidence" value="ECO:0007669"/>
    <property type="project" value="TreeGrafter"/>
</dbReference>
<gene>
    <name evidence="1" type="ORF">LOD99_11364</name>
</gene>
<protein>
    <submittedName>
        <fullName evidence="1">PEP-CTERM domain protein</fullName>
    </submittedName>
</protein>
<comment type="caution">
    <text evidence="1">The sequence shown here is derived from an EMBL/GenBank/DDBJ whole genome shotgun (WGS) entry which is preliminary data.</text>
</comment>
<dbReference type="PANTHER" id="PTHR24104:SF25">
    <property type="entry name" value="PROTEIN LIN-41"/>
    <property type="match status" value="1"/>
</dbReference>
<name>A0AAV7K546_9METZ</name>
<organism evidence="1 2">
    <name type="scientific">Oopsacas minuta</name>
    <dbReference type="NCBI Taxonomy" id="111878"/>
    <lineage>
        <taxon>Eukaryota</taxon>
        <taxon>Metazoa</taxon>
        <taxon>Porifera</taxon>
        <taxon>Hexactinellida</taxon>
        <taxon>Hexasterophora</taxon>
        <taxon>Lyssacinosida</taxon>
        <taxon>Leucopsacidae</taxon>
        <taxon>Oopsacas</taxon>
    </lineage>
</organism>
<dbReference type="CDD" id="cd05819">
    <property type="entry name" value="NHL"/>
    <property type="match status" value="1"/>
</dbReference>
<dbReference type="EMBL" id="JAKMXF010000171">
    <property type="protein sequence ID" value="KAI6655839.1"/>
    <property type="molecule type" value="Genomic_DNA"/>
</dbReference>
<dbReference type="Proteomes" id="UP001165289">
    <property type="component" value="Unassembled WGS sequence"/>
</dbReference>
<evidence type="ECO:0000313" key="2">
    <source>
        <dbReference type="Proteomes" id="UP001165289"/>
    </source>
</evidence>
<keyword evidence="2" id="KW-1185">Reference proteome</keyword>
<dbReference type="Gene3D" id="2.120.10.30">
    <property type="entry name" value="TolB, C-terminal domain"/>
    <property type="match status" value="2"/>
</dbReference>
<dbReference type="InterPro" id="IPR011042">
    <property type="entry name" value="6-blade_b-propeller_TolB-like"/>
</dbReference>
<dbReference type="GO" id="GO:0043161">
    <property type="term" value="P:proteasome-mediated ubiquitin-dependent protein catabolic process"/>
    <property type="evidence" value="ECO:0007669"/>
    <property type="project" value="TreeGrafter"/>
</dbReference>
<proteinExistence type="predicted"/>